<proteinExistence type="predicted"/>
<sequence>MFATKTLAHQATKMADSSYKRLQASVSEELDGELFHRLSMQSLATHGMFTENHRVELLSLKTTIESFQ</sequence>
<accession>A0ABR9SMJ7</accession>
<dbReference type="RefSeq" id="WP_193862134.1">
    <property type="nucleotide sequence ID" value="NZ_JADDUM010000027.1"/>
</dbReference>
<evidence type="ECO:0000313" key="1">
    <source>
        <dbReference type="EMBL" id="MBE8590125.1"/>
    </source>
</evidence>
<dbReference type="EMBL" id="JADDUM010000027">
    <property type="protein sequence ID" value="MBE8590125.1"/>
    <property type="molecule type" value="Genomic_DNA"/>
</dbReference>
<comment type="caution">
    <text evidence="1">The sequence shown here is derived from an EMBL/GenBank/DDBJ whole genome shotgun (WGS) entry which is preliminary data.</text>
</comment>
<evidence type="ECO:0008006" key="3">
    <source>
        <dbReference type="Google" id="ProtNLM"/>
    </source>
</evidence>
<gene>
    <name evidence="1" type="ORF">IQK56_03840</name>
</gene>
<keyword evidence="2" id="KW-1185">Reference proteome</keyword>
<reference evidence="1 2" key="1">
    <citation type="submission" date="2020-10" db="EMBL/GenBank/DDBJ databases">
        <title>The draft genomes of Cyclamen pathogen Pseudomonas sp.</title>
        <authorList>
            <person name="Fujikawa T."/>
            <person name="Sawada H."/>
        </authorList>
    </citation>
    <scope>NUCLEOTIDE SEQUENCE [LARGE SCALE GENOMIC DNA]</scope>
    <source>
        <strain evidence="1 2">MAFF 301449</strain>
    </source>
</reference>
<name>A0ABR9SMJ7_9PSED</name>
<dbReference type="Proteomes" id="UP000613075">
    <property type="component" value="Unassembled WGS sequence"/>
</dbReference>
<protein>
    <recommendedName>
        <fullName evidence="3">DUF2732 family protein</fullName>
    </recommendedName>
</protein>
<evidence type="ECO:0000313" key="2">
    <source>
        <dbReference type="Proteomes" id="UP000613075"/>
    </source>
</evidence>
<organism evidence="1 2">
    <name type="scientific">Pseudomonas cyclaminis</name>
    <dbReference type="NCBI Taxonomy" id="2781239"/>
    <lineage>
        <taxon>Bacteria</taxon>
        <taxon>Pseudomonadati</taxon>
        <taxon>Pseudomonadota</taxon>
        <taxon>Gammaproteobacteria</taxon>
        <taxon>Pseudomonadales</taxon>
        <taxon>Pseudomonadaceae</taxon>
        <taxon>Pseudomonas</taxon>
    </lineage>
</organism>